<comment type="caution">
    <text evidence="10">The sequence shown here is derived from an EMBL/GenBank/DDBJ whole genome shotgun (WGS) entry which is preliminary data.</text>
</comment>
<dbReference type="InterPro" id="IPR024528">
    <property type="entry name" value="ThrE_2"/>
</dbReference>
<feature type="transmembrane region" description="Helical" evidence="8">
    <location>
        <begin position="24"/>
        <end position="42"/>
    </location>
</feature>
<evidence type="ECO:0000256" key="4">
    <source>
        <dbReference type="ARBA" id="ARBA00022692"/>
    </source>
</evidence>
<dbReference type="EMBL" id="JACOPN010000003">
    <property type="protein sequence ID" value="MBC5716731.1"/>
    <property type="molecule type" value="Genomic_DNA"/>
</dbReference>
<feature type="transmembrane region" description="Helical" evidence="8">
    <location>
        <begin position="79"/>
        <end position="100"/>
    </location>
</feature>
<dbReference type="GO" id="GO:0005886">
    <property type="term" value="C:plasma membrane"/>
    <property type="evidence" value="ECO:0007669"/>
    <property type="project" value="UniProtKB-SubCell"/>
</dbReference>
<keyword evidence="2" id="KW-1003">Cell membrane</keyword>
<dbReference type="GO" id="GO:0015744">
    <property type="term" value="P:succinate transport"/>
    <property type="evidence" value="ECO:0007669"/>
    <property type="project" value="TreeGrafter"/>
</dbReference>
<evidence type="ECO:0000256" key="1">
    <source>
        <dbReference type="ARBA" id="ARBA00004651"/>
    </source>
</evidence>
<name>A0A8J6M5B2_9FIRM</name>
<dbReference type="RefSeq" id="WP_147561114.1">
    <property type="nucleotide sequence ID" value="NZ_JACOPN010000003.1"/>
</dbReference>
<dbReference type="PANTHER" id="PTHR34390:SF1">
    <property type="entry name" value="SUCCINATE TRANSPORTER SUBUNIT YJJB-RELATED"/>
    <property type="match status" value="1"/>
</dbReference>
<keyword evidence="5 8" id="KW-1133">Transmembrane helix</keyword>
<evidence type="ECO:0000256" key="3">
    <source>
        <dbReference type="ARBA" id="ARBA00022519"/>
    </source>
</evidence>
<sequence>MEQIVAGALGGLGFSIVFGVRKKYMLLIALNAGLSWAVFLLVNAVAGAFAANIASAMFCSSVAAALAPRIKVPTVVLQMPATVPMIPGGSLYYTMFYIFSGDMGAARLYFMSTVRAIFGMAIGFAVITVLLKTLAEKRSLVPAHHSK</sequence>
<evidence type="ECO:0000313" key="10">
    <source>
        <dbReference type="EMBL" id="MBC5716731.1"/>
    </source>
</evidence>
<accession>A0A8J6M5B2</accession>
<evidence type="ECO:0000256" key="8">
    <source>
        <dbReference type="SAM" id="Phobius"/>
    </source>
</evidence>
<keyword evidence="4 8" id="KW-0812">Transmembrane</keyword>
<comment type="subcellular location">
    <subcellularLocation>
        <location evidence="1">Cell membrane</location>
        <topology evidence="1">Multi-pass membrane protein</topology>
    </subcellularLocation>
</comment>
<keyword evidence="6 8" id="KW-0472">Membrane</keyword>
<evidence type="ECO:0000259" key="9">
    <source>
        <dbReference type="Pfam" id="PF12821"/>
    </source>
</evidence>
<keyword evidence="11" id="KW-1185">Reference proteome</keyword>
<gene>
    <name evidence="10" type="ORF">H8S55_05255</name>
</gene>
<proteinExistence type="inferred from homology"/>
<feature type="transmembrane region" description="Helical" evidence="8">
    <location>
        <begin position="106"/>
        <end position="131"/>
    </location>
</feature>
<evidence type="ECO:0000313" key="11">
    <source>
        <dbReference type="Proteomes" id="UP000602260"/>
    </source>
</evidence>
<dbReference type="Proteomes" id="UP000602260">
    <property type="component" value="Unassembled WGS sequence"/>
</dbReference>
<dbReference type="AlphaFoldDB" id="A0A8J6M5B2"/>
<evidence type="ECO:0000256" key="5">
    <source>
        <dbReference type="ARBA" id="ARBA00022989"/>
    </source>
</evidence>
<feature type="domain" description="Threonine/Serine exporter ThrE" evidence="9">
    <location>
        <begin position="4"/>
        <end position="129"/>
    </location>
</feature>
<comment type="similarity">
    <text evidence="7">Belongs to the ThrE exporter (TC 2.A.79) family.</text>
</comment>
<reference evidence="10" key="1">
    <citation type="submission" date="2020-08" db="EMBL/GenBank/DDBJ databases">
        <title>Genome public.</title>
        <authorList>
            <person name="Liu C."/>
            <person name="Sun Q."/>
        </authorList>
    </citation>
    <scope>NUCLEOTIDE SEQUENCE</scope>
    <source>
        <strain evidence="10">BX5</strain>
    </source>
</reference>
<evidence type="ECO:0000256" key="2">
    <source>
        <dbReference type="ARBA" id="ARBA00022475"/>
    </source>
</evidence>
<evidence type="ECO:0000256" key="7">
    <source>
        <dbReference type="ARBA" id="ARBA00034125"/>
    </source>
</evidence>
<keyword evidence="3" id="KW-0997">Cell inner membrane</keyword>
<dbReference type="Pfam" id="PF12821">
    <property type="entry name" value="ThrE_2"/>
    <property type="match status" value="1"/>
</dbReference>
<protein>
    <submittedName>
        <fullName evidence="10">Threonine/serine exporter family protein</fullName>
    </submittedName>
</protein>
<evidence type="ECO:0000256" key="6">
    <source>
        <dbReference type="ARBA" id="ARBA00023136"/>
    </source>
</evidence>
<organism evidence="10 11">
    <name type="scientific">Flintibacter faecis</name>
    <dbReference type="NCBI Taxonomy" id="2763047"/>
    <lineage>
        <taxon>Bacteria</taxon>
        <taxon>Bacillati</taxon>
        <taxon>Bacillota</taxon>
        <taxon>Clostridia</taxon>
        <taxon>Eubacteriales</taxon>
        <taxon>Flintibacter</taxon>
    </lineage>
</organism>
<dbReference type="InterPro" id="IPR050539">
    <property type="entry name" value="ThrE_Dicarb/AminoAcid_Exp"/>
</dbReference>
<dbReference type="PANTHER" id="PTHR34390">
    <property type="entry name" value="UPF0442 PROTEIN YJJB-RELATED"/>
    <property type="match status" value="1"/>
</dbReference>